<evidence type="ECO:0000313" key="2">
    <source>
        <dbReference type="EMBL" id="KAL3314610.1"/>
    </source>
</evidence>
<accession>A0ABD2Q4T6</accession>
<name>A0ABD2Q4T6_9PLAT</name>
<sequence length="139" mass="15690">RERRRKKHPSGASEDLDADSQEALSIDASMTSVNDLPGQQDRSKHLFQPQQRRSRSSKCKSVNLDLISASRSPSARVEPPYRTRFADHHFACTLSVTVPLALLVQVTPFPHSPPLLPLHRFPLICPSHPINIMMMMMLK</sequence>
<comment type="caution">
    <text evidence="2">The sequence shown here is derived from an EMBL/GenBank/DDBJ whole genome shotgun (WGS) entry which is preliminary data.</text>
</comment>
<dbReference type="Proteomes" id="UP001626550">
    <property type="component" value="Unassembled WGS sequence"/>
</dbReference>
<feature type="region of interest" description="Disordered" evidence="1">
    <location>
        <begin position="1"/>
        <end position="62"/>
    </location>
</feature>
<protein>
    <submittedName>
        <fullName evidence="2">Uncharacterized protein</fullName>
    </submittedName>
</protein>
<keyword evidence="3" id="KW-1185">Reference proteome</keyword>
<gene>
    <name evidence="2" type="ORF">Ciccas_006769</name>
</gene>
<proteinExistence type="predicted"/>
<evidence type="ECO:0000313" key="3">
    <source>
        <dbReference type="Proteomes" id="UP001626550"/>
    </source>
</evidence>
<evidence type="ECO:0000256" key="1">
    <source>
        <dbReference type="SAM" id="MobiDB-lite"/>
    </source>
</evidence>
<dbReference type="AlphaFoldDB" id="A0ABD2Q4T6"/>
<feature type="non-terminal residue" evidence="2">
    <location>
        <position position="1"/>
    </location>
</feature>
<organism evidence="2 3">
    <name type="scientific">Cichlidogyrus casuarinus</name>
    <dbReference type="NCBI Taxonomy" id="1844966"/>
    <lineage>
        <taxon>Eukaryota</taxon>
        <taxon>Metazoa</taxon>
        <taxon>Spiralia</taxon>
        <taxon>Lophotrochozoa</taxon>
        <taxon>Platyhelminthes</taxon>
        <taxon>Monogenea</taxon>
        <taxon>Monopisthocotylea</taxon>
        <taxon>Dactylogyridea</taxon>
        <taxon>Ancyrocephalidae</taxon>
        <taxon>Cichlidogyrus</taxon>
    </lineage>
</organism>
<reference evidence="2 3" key="1">
    <citation type="submission" date="2024-11" db="EMBL/GenBank/DDBJ databases">
        <title>Adaptive evolution of stress response genes in parasites aligns with host niche diversity.</title>
        <authorList>
            <person name="Hahn C."/>
            <person name="Resl P."/>
        </authorList>
    </citation>
    <scope>NUCLEOTIDE SEQUENCE [LARGE SCALE GENOMIC DNA]</scope>
    <source>
        <strain evidence="2">EGGRZ-B1_66</strain>
        <tissue evidence="2">Body</tissue>
    </source>
</reference>
<dbReference type="EMBL" id="JBJKFK010000948">
    <property type="protein sequence ID" value="KAL3314610.1"/>
    <property type="molecule type" value="Genomic_DNA"/>
</dbReference>